<evidence type="ECO:0000256" key="5">
    <source>
        <dbReference type="ARBA" id="ARBA00035648"/>
    </source>
</evidence>
<dbReference type="InterPro" id="IPR013551">
    <property type="entry name" value="YicC-like_C"/>
</dbReference>
<dbReference type="Pfam" id="PF08340">
    <property type="entry name" value="YicC-like_C"/>
    <property type="match status" value="1"/>
</dbReference>
<dbReference type="PANTHER" id="PTHR30636">
    <property type="entry name" value="UPF0701 PROTEIN YICC"/>
    <property type="match status" value="1"/>
</dbReference>
<dbReference type="Pfam" id="PF03755">
    <property type="entry name" value="YicC-like_N"/>
    <property type="match status" value="1"/>
</dbReference>
<evidence type="ECO:0000256" key="4">
    <source>
        <dbReference type="ARBA" id="ARBA00022801"/>
    </source>
</evidence>
<evidence type="ECO:0000256" key="2">
    <source>
        <dbReference type="ARBA" id="ARBA00022722"/>
    </source>
</evidence>
<sequence length="291" mass="33442">MIRSMTGFARAEAECETIACSVELKSVNAKYLNLEVYISGGFSEIEVKASRYLREKLRRGTVRAYVEIYFNESVGDIIRPDLGIASAYYDALNELADRFRIPDRISLDTLSKMKDVLKYRLSPSVNDKIWNCLKIALDEAVNKLNEDREREGENLAKALVSYLQRLKTIAKELNTRTEGLLEYYRELLKRRISEVLQTEVDPSRLEQEVAFLAEKADISEEIVRLESHIDSFKNLMKSEKECGVQLDFLCQEMHRELSTIAAKSKKAEITSLSIEGRTLVNKIREQVQNIE</sequence>
<dbReference type="PANTHER" id="PTHR30636:SF3">
    <property type="entry name" value="UPF0701 PROTEIN YICC"/>
    <property type="match status" value="1"/>
</dbReference>
<dbReference type="RefSeq" id="WP_047755071.1">
    <property type="nucleotide sequence ID" value="NZ_CAJUHA010000018.1"/>
</dbReference>
<feature type="domain" description="Endoribonuclease YicC-like N-terminal" evidence="6">
    <location>
        <begin position="2"/>
        <end position="156"/>
    </location>
</feature>
<dbReference type="Proteomes" id="UP000035159">
    <property type="component" value="Chromosome"/>
</dbReference>
<keyword evidence="4" id="KW-0378">Hydrolase</keyword>
<dbReference type="AlphaFoldDB" id="A0A0G2ZCY9"/>
<reference evidence="8 9" key="1">
    <citation type="submission" date="2015-04" db="EMBL/GenBank/DDBJ databases">
        <title>Complete Genome Sequence of Kosmotoga pacifica SLHLJ1.</title>
        <authorList>
            <person name="Jiang L.J."/>
            <person name="Shao Z.Z."/>
            <person name="Jebbar M."/>
        </authorList>
    </citation>
    <scope>NUCLEOTIDE SEQUENCE [LARGE SCALE GENOMIC DNA]</scope>
    <source>
        <strain evidence="8 9">SLHLJ1</strain>
    </source>
</reference>
<dbReference type="STRING" id="1330330.IX53_09005"/>
<dbReference type="NCBIfam" id="TIGR00255">
    <property type="entry name" value="YicC/YloC family endoribonuclease"/>
    <property type="match status" value="1"/>
</dbReference>
<evidence type="ECO:0000313" key="9">
    <source>
        <dbReference type="Proteomes" id="UP000035159"/>
    </source>
</evidence>
<dbReference type="GO" id="GO:0016787">
    <property type="term" value="F:hydrolase activity"/>
    <property type="evidence" value="ECO:0007669"/>
    <property type="project" value="UniProtKB-KW"/>
</dbReference>
<comment type="similarity">
    <text evidence="5">Belongs to the YicC/YloC family.</text>
</comment>
<dbReference type="GO" id="GO:0004521">
    <property type="term" value="F:RNA endonuclease activity"/>
    <property type="evidence" value="ECO:0007669"/>
    <property type="project" value="InterPro"/>
</dbReference>
<name>A0A0G2ZCY9_9BACT</name>
<feature type="domain" description="Endoribonuclease YicC-like C-terminal" evidence="7">
    <location>
        <begin position="176"/>
        <end position="291"/>
    </location>
</feature>
<evidence type="ECO:0000313" key="8">
    <source>
        <dbReference type="EMBL" id="AKI97936.1"/>
    </source>
</evidence>
<organism evidence="8 9">
    <name type="scientific">Kosmotoga pacifica</name>
    <dbReference type="NCBI Taxonomy" id="1330330"/>
    <lineage>
        <taxon>Bacteria</taxon>
        <taxon>Thermotogati</taxon>
        <taxon>Thermotogota</taxon>
        <taxon>Thermotogae</taxon>
        <taxon>Kosmotogales</taxon>
        <taxon>Kosmotogaceae</taxon>
        <taxon>Kosmotoga</taxon>
    </lineage>
</organism>
<evidence type="ECO:0000256" key="3">
    <source>
        <dbReference type="ARBA" id="ARBA00022759"/>
    </source>
</evidence>
<protein>
    <recommendedName>
        <fullName evidence="10">YicC family protein</fullName>
    </recommendedName>
</protein>
<accession>A0A0G2ZCY9</accession>
<dbReference type="EMBL" id="CP011232">
    <property type="protein sequence ID" value="AKI97936.1"/>
    <property type="molecule type" value="Genomic_DNA"/>
</dbReference>
<proteinExistence type="inferred from homology"/>
<evidence type="ECO:0000259" key="7">
    <source>
        <dbReference type="Pfam" id="PF08340"/>
    </source>
</evidence>
<dbReference type="KEGG" id="kpf:IX53_09005"/>
<dbReference type="InterPro" id="IPR005229">
    <property type="entry name" value="YicC/YloC-like"/>
</dbReference>
<gene>
    <name evidence="8" type="ORF">IX53_09005</name>
</gene>
<dbReference type="OrthoDB" id="9771229at2"/>
<keyword evidence="3" id="KW-0255">Endonuclease</keyword>
<dbReference type="InterPro" id="IPR013527">
    <property type="entry name" value="YicC-like_N"/>
</dbReference>
<keyword evidence="2" id="KW-0540">Nuclease</keyword>
<evidence type="ECO:0000256" key="1">
    <source>
        <dbReference type="ARBA" id="ARBA00001968"/>
    </source>
</evidence>
<evidence type="ECO:0008006" key="10">
    <source>
        <dbReference type="Google" id="ProtNLM"/>
    </source>
</evidence>
<evidence type="ECO:0000259" key="6">
    <source>
        <dbReference type="Pfam" id="PF03755"/>
    </source>
</evidence>
<keyword evidence="9" id="KW-1185">Reference proteome</keyword>
<comment type="cofactor">
    <cofactor evidence="1">
        <name>a divalent metal cation</name>
        <dbReference type="ChEBI" id="CHEBI:60240"/>
    </cofactor>
</comment>
<dbReference type="PATRIC" id="fig|1330330.3.peg.1832"/>